<dbReference type="EMBL" id="BOQM01000006">
    <property type="protein sequence ID" value="GIM82957.1"/>
    <property type="molecule type" value="Genomic_DNA"/>
</dbReference>
<feature type="transmembrane region" description="Helical" evidence="1">
    <location>
        <begin position="40"/>
        <end position="69"/>
    </location>
</feature>
<organism evidence="2 3">
    <name type="scientific">Salinispora arenicola</name>
    <dbReference type="NCBI Taxonomy" id="168697"/>
    <lineage>
        <taxon>Bacteria</taxon>
        <taxon>Bacillati</taxon>
        <taxon>Actinomycetota</taxon>
        <taxon>Actinomycetes</taxon>
        <taxon>Micromonosporales</taxon>
        <taxon>Micromonosporaceae</taxon>
        <taxon>Salinispora</taxon>
    </lineage>
</organism>
<keyword evidence="1" id="KW-0812">Transmembrane</keyword>
<evidence type="ECO:0000313" key="2">
    <source>
        <dbReference type="EMBL" id="GIM82957.1"/>
    </source>
</evidence>
<reference evidence="2 3" key="1">
    <citation type="submission" date="2021-03" db="EMBL/GenBank/DDBJ databases">
        <title>Whole genome shotgun sequence of Salinispora arenicola NBRC 105043.</title>
        <authorList>
            <person name="Komaki H."/>
            <person name="Tamura T."/>
        </authorList>
    </citation>
    <scope>NUCLEOTIDE SEQUENCE [LARGE SCALE GENOMIC DNA]</scope>
    <source>
        <strain evidence="2 3">NBRC 105043</strain>
    </source>
</reference>
<accession>A0ABQ4JMN8</accession>
<evidence type="ECO:0000256" key="1">
    <source>
        <dbReference type="SAM" id="Phobius"/>
    </source>
</evidence>
<dbReference type="Proteomes" id="UP000677457">
    <property type="component" value="Unassembled WGS sequence"/>
</dbReference>
<protein>
    <submittedName>
        <fullName evidence="2">Cholesterol esterase</fullName>
    </submittedName>
</protein>
<dbReference type="GeneID" id="93770388"/>
<gene>
    <name evidence="2" type="ORF">Sar04_09820</name>
</gene>
<keyword evidence="1" id="KW-1133">Transmembrane helix</keyword>
<dbReference type="RefSeq" id="WP_018588590.1">
    <property type="nucleotide sequence ID" value="NZ_BOQM01000006.1"/>
</dbReference>
<comment type="caution">
    <text evidence="2">The sequence shown here is derived from an EMBL/GenBank/DDBJ whole genome shotgun (WGS) entry which is preliminary data.</text>
</comment>
<keyword evidence="3" id="KW-1185">Reference proteome</keyword>
<keyword evidence="1" id="KW-0472">Membrane</keyword>
<dbReference type="InterPro" id="IPR046198">
    <property type="entry name" value="DUF6230"/>
</dbReference>
<proteinExistence type="predicted"/>
<sequence length="227" mass="23291">MCGLGKPGRAVTGHRAANPAEEGTVQDRIDNPGRTRWRRFAALMVPATAVAGAIVFGMANGAIAASFAVSGQTFKVSATELHGTGFVQYGGLAKEQDGTIHPVAVSGIRQAKLYDLCQSVKVPGAPVVLTINAGGGSKPATATDLLIDMDVLEGDAEFRNINIGQDASTLTGGPAGAVGEKGSFGQQSDTVVIKDVRQVARSTHAGTFKLTGLRLAVNVGADAKECF</sequence>
<dbReference type="Pfam" id="PF19741">
    <property type="entry name" value="DUF6230"/>
    <property type="match status" value="1"/>
</dbReference>
<name>A0ABQ4JMN8_SALAC</name>
<evidence type="ECO:0000313" key="3">
    <source>
        <dbReference type="Proteomes" id="UP000677457"/>
    </source>
</evidence>